<evidence type="ECO:0000256" key="3">
    <source>
        <dbReference type="ARBA" id="ARBA00022729"/>
    </source>
</evidence>
<dbReference type="eggNOG" id="COG3539">
    <property type="taxonomic scope" value="Bacteria"/>
</dbReference>
<dbReference type="GO" id="GO:0009289">
    <property type="term" value="C:pilus"/>
    <property type="evidence" value="ECO:0007669"/>
    <property type="project" value="UniProtKB-SubCell"/>
</dbReference>
<dbReference type="RefSeq" id="WP_024912580.1">
    <property type="nucleotide sequence ID" value="NZ_CP007044.2"/>
</dbReference>
<gene>
    <name evidence="6" type="ORF">Z042_04320</name>
</gene>
<dbReference type="KEGG" id="sfo:Z042_04320"/>
<dbReference type="PANTHER" id="PTHR33420">
    <property type="entry name" value="FIMBRIAL SUBUNIT ELFA-RELATED"/>
    <property type="match status" value="1"/>
</dbReference>
<keyword evidence="4" id="KW-0281">Fimbrium</keyword>
<dbReference type="Gene3D" id="2.60.40.1090">
    <property type="entry name" value="Fimbrial-type adhesion domain"/>
    <property type="match status" value="1"/>
</dbReference>
<evidence type="ECO:0000256" key="1">
    <source>
        <dbReference type="ARBA" id="ARBA00004561"/>
    </source>
</evidence>
<name>W0LFZ4_9GAMM</name>
<proteinExistence type="inferred from homology"/>
<evidence type="ECO:0008006" key="8">
    <source>
        <dbReference type="Google" id="ProtNLM"/>
    </source>
</evidence>
<dbReference type="Proteomes" id="UP000019030">
    <property type="component" value="Chromosome"/>
</dbReference>
<dbReference type="InterPro" id="IPR008966">
    <property type="entry name" value="Adhesion_dom_sf"/>
</dbReference>
<evidence type="ECO:0000313" key="6">
    <source>
        <dbReference type="EMBL" id="AHG22651.2"/>
    </source>
</evidence>
<evidence type="ECO:0000313" key="7">
    <source>
        <dbReference type="Proteomes" id="UP000019030"/>
    </source>
</evidence>
<keyword evidence="3 5" id="KW-0732">Signal</keyword>
<dbReference type="HOGENOM" id="CLU_1453886_0_0_6"/>
<dbReference type="PANTHER" id="PTHR33420:SF3">
    <property type="entry name" value="FIMBRIAL SUBUNIT ELFA"/>
    <property type="match status" value="1"/>
</dbReference>
<dbReference type="GO" id="GO:0043709">
    <property type="term" value="P:cell adhesion involved in single-species biofilm formation"/>
    <property type="evidence" value="ECO:0007669"/>
    <property type="project" value="TreeGrafter"/>
</dbReference>
<reference evidence="6 7" key="2">
    <citation type="submission" date="2015-03" db="EMBL/GenBank/DDBJ databases">
        <authorList>
            <person name="Chan K.-G."/>
        </authorList>
    </citation>
    <scope>NUCLEOTIDE SEQUENCE [LARGE SCALE GENOMIC DNA]</scope>
    <source>
        <strain evidence="6 7">RB-25</strain>
    </source>
</reference>
<organism evidence="6 7">
    <name type="scientific">Chania multitudinisentens RB-25</name>
    <dbReference type="NCBI Taxonomy" id="1441930"/>
    <lineage>
        <taxon>Bacteria</taxon>
        <taxon>Pseudomonadati</taxon>
        <taxon>Pseudomonadota</taxon>
        <taxon>Gammaproteobacteria</taxon>
        <taxon>Enterobacterales</taxon>
        <taxon>Yersiniaceae</taxon>
        <taxon>Chania</taxon>
    </lineage>
</organism>
<evidence type="ECO:0000256" key="5">
    <source>
        <dbReference type="SAM" id="SignalP"/>
    </source>
</evidence>
<accession>W0LFZ4</accession>
<feature type="chain" id="PRO_5004791950" description="Fimbrial-type adhesion domain-containing protein" evidence="5">
    <location>
        <begin position="30"/>
        <end position="196"/>
    </location>
</feature>
<comment type="subcellular location">
    <subcellularLocation>
        <location evidence="1">Fimbrium</location>
    </subcellularLocation>
</comment>
<feature type="signal peptide" evidence="5">
    <location>
        <begin position="1"/>
        <end position="29"/>
    </location>
</feature>
<evidence type="ECO:0000256" key="2">
    <source>
        <dbReference type="ARBA" id="ARBA00006671"/>
    </source>
</evidence>
<protein>
    <recommendedName>
        <fullName evidence="8">Fimbrial-type adhesion domain-containing protein</fullName>
    </recommendedName>
</protein>
<dbReference type="EMBL" id="CP007044">
    <property type="protein sequence ID" value="AHG22651.2"/>
    <property type="molecule type" value="Genomic_DNA"/>
</dbReference>
<dbReference type="AlphaFoldDB" id="W0LFZ4"/>
<dbReference type="SUPFAM" id="SSF49401">
    <property type="entry name" value="Bacterial adhesins"/>
    <property type="match status" value="1"/>
</dbReference>
<keyword evidence="7" id="KW-1185">Reference proteome</keyword>
<dbReference type="STRING" id="1441930.Z042_04320"/>
<dbReference type="InterPro" id="IPR050263">
    <property type="entry name" value="Bact_Fimbrial_Adh_Pro"/>
</dbReference>
<evidence type="ECO:0000256" key="4">
    <source>
        <dbReference type="ARBA" id="ARBA00023263"/>
    </source>
</evidence>
<sequence>MSSIMTCHKRASLLVMLALSGLISLPAQADLVTPPASVTINFSAVLNPGTCTFSLDKSTLALDSTHLTQLTPATLQAAQPVTLTVQDCSGTDASLTPVVNVSGDGITRDTRWLFRSSDSTASNVGIMLVKTNAPPSYSSTEVKNGDDIPLAGMGVNPLDQNIMFYAGISCGGAECVSTPPTPGSLTARILFDLAYR</sequence>
<reference evidence="6 7" key="1">
    <citation type="submission" date="2014-01" db="EMBL/GenBank/DDBJ databases">
        <title>Isolation of Serratia multitudinisentens RB-25 from Ex-Landfill site.</title>
        <authorList>
            <person name="Robson E.H.J."/>
        </authorList>
    </citation>
    <scope>NUCLEOTIDE SEQUENCE [LARGE SCALE GENOMIC DNA]</scope>
    <source>
        <strain evidence="6 7">RB-25</strain>
    </source>
</reference>
<comment type="similarity">
    <text evidence="2">Belongs to the fimbrial protein family.</text>
</comment>
<dbReference type="InterPro" id="IPR036937">
    <property type="entry name" value="Adhesion_dom_fimbrial_sf"/>
</dbReference>